<evidence type="ECO:0000313" key="6">
    <source>
        <dbReference type="Proteomes" id="UP000049828"/>
    </source>
</evidence>
<keyword evidence="1" id="KW-0805">Transcription regulation</keyword>
<dbReference type="PRINTS" id="PR00032">
    <property type="entry name" value="HTHARAC"/>
</dbReference>
<dbReference type="OrthoDB" id="9791615at2"/>
<feature type="domain" description="HTH araC/xylS-type" evidence="4">
    <location>
        <begin position="195"/>
        <end position="293"/>
    </location>
</feature>
<dbReference type="Proteomes" id="UP000049828">
    <property type="component" value="Unassembled WGS sequence"/>
</dbReference>
<name>A0A0M6X0I4_9FIRM</name>
<dbReference type="Gene3D" id="2.60.120.10">
    <property type="entry name" value="Jelly Rolls"/>
    <property type="match status" value="1"/>
</dbReference>
<dbReference type="AlphaFoldDB" id="A0A0M6X0I4"/>
<dbReference type="Gene3D" id="1.10.10.60">
    <property type="entry name" value="Homeodomain-like"/>
    <property type="match status" value="2"/>
</dbReference>
<accession>A0A0M6X0I4</accession>
<reference evidence="6" key="1">
    <citation type="submission" date="2015-05" db="EMBL/GenBank/DDBJ databases">
        <authorList>
            <consortium name="Pathogen Informatics"/>
        </authorList>
    </citation>
    <scope>NUCLEOTIDE SEQUENCE [LARGE SCALE GENOMIC DNA]</scope>
    <source>
        <strain evidence="6">L1-83</strain>
    </source>
</reference>
<dbReference type="InterPro" id="IPR037923">
    <property type="entry name" value="HTH-like"/>
</dbReference>
<dbReference type="InterPro" id="IPR020449">
    <property type="entry name" value="Tscrpt_reg_AraC-type_HTH"/>
</dbReference>
<dbReference type="InterPro" id="IPR009057">
    <property type="entry name" value="Homeodomain-like_sf"/>
</dbReference>
<keyword evidence="3" id="KW-0804">Transcription</keyword>
<dbReference type="InterPro" id="IPR018060">
    <property type="entry name" value="HTH_AraC"/>
</dbReference>
<dbReference type="SUPFAM" id="SSF46689">
    <property type="entry name" value="Homeodomain-like"/>
    <property type="match status" value="2"/>
</dbReference>
<dbReference type="STRING" id="360807.ERS852392_01617"/>
<keyword evidence="2" id="KW-0238">DNA-binding</keyword>
<dbReference type="CDD" id="cd02208">
    <property type="entry name" value="cupin_RmlC-like"/>
    <property type="match status" value="1"/>
</dbReference>
<organism evidence="5 6">
    <name type="scientific">Roseburia inulinivorans</name>
    <dbReference type="NCBI Taxonomy" id="360807"/>
    <lineage>
        <taxon>Bacteria</taxon>
        <taxon>Bacillati</taxon>
        <taxon>Bacillota</taxon>
        <taxon>Clostridia</taxon>
        <taxon>Lachnospirales</taxon>
        <taxon>Lachnospiraceae</taxon>
        <taxon>Roseburia</taxon>
    </lineage>
</organism>
<dbReference type="GO" id="GO:0003700">
    <property type="term" value="F:DNA-binding transcription factor activity"/>
    <property type="evidence" value="ECO:0007669"/>
    <property type="project" value="InterPro"/>
</dbReference>
<dbReference type="RefSeq" id="WP_021924045.1">
    <property type="nucleotide sequence ID" value="NZ_CVRS01000105.1"/>
</dbReference>
<keyword evidence="6" id="KW-1185">Reference proteome</keyword>
<proteinExistence type="predicted"/>
<dbReference type="Pfam" id="PF12833">
    <property type="entry name" value="HTH_18"/>
    <property type="match status" value="1"/>
</dbReference>
<evidence type="ECO:0000256" key="3">
    <source>
        <dbReference type="ARBA" id="ARBA00023163"/>
    </source>
</evidence>
<sequence length="312" mass="36407">MKEKITLSLDQHENARHGEEIFPLQKYVTPLWKEYPYVTAHWHEEAEFTRIEKGSCTYQIHLETYDVEEGDLIFIPPAVLHAISNEKEECMQSETYVFHMDFLGAKAADICAIRYLNPLMNQKLIPPFVIKKGHPLYEKAADLFEDINTEYDKKTPGYEIAIKSYLLQLVAALIPYCTRNTEADAILTEHAKKLKEVLSYIDAHYMKELTISGLAGICFFSEYYFMRFFKKYMGMSCVQYIKNVRLERAADQFENGETNTLEVALSCGFSNLSYFHREFKKKYGMTPKRFISLSARAADFHEIVNNYHFYDS</sequence>
<evidence type="ECO:0000313" key="5">
    <source>
        <dbReference type="EMBL" id="CRL42563.1"/>
    </source>
</evidence>
<dbReference type="EMBL" id="CVRS01000105">
    <property type="protein sequence ID" value="CRL42563.1"/>
    <property type="molecule type" value="Genomic_DNA"/>
</dbReference>
<dbReference type="InterPro" id="IPR003313">
    <property type="entry name" value="AraC-bd"/>
</dbReference>
<evidence type="ECO:0000256" key="1">
    <source>
        <dbReference type="ARBA" id="ARBA00023015"/>
    </source>
</evidence>
<dbReference type="PANTHER" id="PTHR43280:SF28">
    <property type="entry name" value="HTH-TYPE TRANSCRIPTIONAL ACTIVATOR RHAS"/>
    <property type="match status" value="1"/>
</dbReference>
<evidence type="ECO:0000259" key="4">
    <source>
        <dbReference type="PROSITE" id="PS01124"/>
    </source>
</evidence>
<dbReference type="SMART" id="SM00342">
    <property type="entry name" value="HTH_ARAC"/>
    <property type="match status" value="1"/>
</dbReference>
<dbReference type="GO" id="GO:0043565">
    <property type="term" value="F:sequence-specific DNA binding"/>
    <property type="evidence" value="ECO:0007669"/>
    <property type="project" value="InterPro"/>
</dbReference>
<protein>
    <submittedName>
        <fullName evidence="5">Two-component response regulator</fullName>
    </submittedName>
</protein>
<dbReference type="InterPro" id="IPR014710">
    <property type="entry name" value="RmlC-like_jellyroll"/>
</dbReference>
<gene>
    <name evidence="5" type="ORF">RIL183_07201</name>
</gene>
<dbReference type="SUPFAM" id="SSF51215">
    <property type="entry name" value="Regulatory protein AraC"/>
    <property type="match status" value="1"/>
</dbReference>
<dbReference type="PANTHER" id="PTHR43280">
    <property type="entry name" value="ARAC-FAMILY TRANSCRIPTIONAL REGULATOR"/>
    <property type="match status" value="1"/>
</dbReference>
<dbReference type="Pfam" id="PF02311">
    <property type="entry name" value="AraC_binding"/>
    <property type="match status" value="1"/>
</dbReference>
<dbReference type="PROSITE" id="PS01124">
    <property type="entry name" value="HTH_ARAC_FAMILY_2"/>
    <property type="match status" value="1"/>
</dbReference>
<evidence type="ECO:0000256" key="2">
    <source>
        <dbReference type="ARBA" id="ARBA00023125"/>
    </source>
</evidence>